<dbReference type="EMBL" id="ADKM02000130">
    <property type="protein sequence ID" value="EGC01312.1"/>
    <property type="molecule type" value="Genomic_DNA"/>
</dbReference>
<reference evidence="1 2" key="1">
    <citation type="submission" date="2011-02" db="EMBL/GenBank/DDBJ databases">
        <authorList>
            <person name="Nelson K.E."/>
            <person name="Sutton G."/>
            <person name="Torralba M."/>
            <person name="Durkin S."/>
            <person name="Harkins D."/>
            <person name="Montgomery R."/>
            <person name="Ziemer C."/>
            <person name="Klaassens E."/>
            <person name="Ocuiv P."/>
            <person name="Morrison M."/>
        </authorList>
    </citation>
    <scope>NUCLEOTIDE SEQUENCE [LARGE SCALE GENOMIC DNA]</scope>
    <source>
        <strain evidence="1 2">8</strain>
    </source>
</reference>
<gene>
    <name evidence="1" type="ORF">CUS_7517</name>
</gene>
<proteinExistence type="predicted"/>
<dbReference type="Proteomes" id="UP000004259">
    <property type="component" value="Unassembled WGS sequence"/>
</dbReference>
<sequence length="226" mass="25452">MYNFTDTELGFDFIVRSSAVSEGMDGAAFYYKCSNYTDWDKKYAEMVIAGCSDEVEKLCAEYSIDCDMAMLADSKFIGLKQREDSDPSQLTELYDNICAAVSAADPRSRFGEIEISVTPVPGSVWKRGSYTAKGGYVSATEWVINRILETAAKQLGKKREELTLVSAEQRTIEQMPYINEADVTYTPPLFDNNNTIYKEVYFSCGVRTYKAVNIEVGHEMYLEEAD</sequence>
<evidence type="ECO:0000313" key="2">
    <source>
        <dbReference type="Proteomes" id="UP000004259"/>
    </source>
</evidence>
<comment type="caution">
    <text evidence="1">The sequence shown here is derived from an EMBL/GenBank/DDBJ whole genome shotgun (WGS) entry which is preliminary data.</text>
</comment>
<organism evidence="1 2">
    <name type="scientific">Ruminococcus albus 8</name>
    <dbReference type="NCBI Taxonomy" id="246199"/>
    <lineage>
        <taxon>Bacteria</taxon>
        <taxon>Bacillati</taxon>
        <taxon>Bacillota</taxon>
        <taxon>Clostridia</taxon>
        <taxon>Eubacteriales</taxon>
        <taxon>Oscillospiraceae</taxon>
        <taxon>Ruminococcus</taxon>
    </lineage>
</organism>
<name>E9SGY9_RUMAL</name>
<dbReference type="STRING" id="246199.CUS_7517"/>
<accession>E9SGY9</accession>
<dbReference type="AlphaFoldDB" id="E9SGY9"/>
<evidence type="ECO:0000313" key="1">
    <source>
        <dbReference type="EMBL" id="EGC01312.1"/>
    </source>
</evidence>
<dbReference type="RefSeq" id="WP_002852730.1">
    <property type="nucleotide sequence ID" value="NZ_ADKM02000130.1"/>
</dbReference>
<keyword evidence="2" id="KW-1185">Reference proteome</keyword>
<protein>
    <submittedName>
        <fullName evidence="1">Uncharacterized protein</fullName>
    </submittedName>
</protein>